<reference evidence="2 3" key="1">
    <citation type="submission" date="2024-01" db="EMBL/GenBank/DDBJ databases">
        <title>The complete chloroplast genome sequence of Lithospermum erythrorhizon: insights into the phylogenetic relationship among Boraginaceae species and the maternal lineages of purple gromwells.</title>
        <authorList>
            <person name="Okada T."/>
            <person name="Watanabe K."/>
        </authorList>
    </citation>
    <scope>NUCLEOTIDE SEQUENCE [LARGE SCALE GENOMIC DNA]</scope>
</reference>
<protein>
    <submittedName>
        <fullName evidence="2">Uncharacterized protein</fullName>
    </submittedName>
</protein>
<evidence type="ECO:0000313" key="2">
    <source>
        <dbReference type="EMBL" id="GAA0147461.1"/>
    </source>
</evidence>
<dbReference type="Proteomes" id="UP001454036">
    <property type="component" value="Unassembled WGS sequence"/>
</dbReference>
<evidence type="ECO:0000256" key="1">
    <source>
        <dbReference type="SAM" id="MobiDB-lite"/>
    </source>
</evidence>
<comment type="caution">
    <text evidence="2">The sequence shown here is derived from an EMBL/GenBank/DDBJ whole genome shotgun (WGS) entry which is preliminary data.</text>
</comment>
<gene>
    <name evidence="2" type="ORF">LIER_07151</name>
</gene>
<feature type="region of interest" description="Disordered" evidence="1">
    <location>
        <begin position="63"/>
        <end position="82"/>
    </location>
</feature>
<dbReference type="EMBL" id="BAABME010001082">
    <property type="protein sequence ID" value="GAA0147461.1"/>
    <property type="molecule type" value="Genomic_DNA"/>
</dbReference>
<name>A0AAV3P908_LITER</name>
<keyword evidence="3" id="KW-1185">Reference proteome</keyword>
<evidence type="ECO:0000313" key="3">
    <source>
        <dbReference type="Proteomes" id="UP001454036"/>
    </source>
</evidence>
<proteinExistence type="predicted"/>
<organism evidence="2 3">
    <name type="scientific">Lithospermum erythrorhizon</name>
    <name type="common">Purple gromwell</name>
    <name type="synonym">Lithospermum officinale var. erythrorhizon</name>
    <dbReference type="NCBI Taxonomy" id="34254"/>
    <lineage>
        <taxon>Eukaryota</taxon>
        <taxon>Viridiplantae</taxon>
        <taxon>Streptophyta</taxon>
        <taxon>Embryophyta</taxon>
        <taxon>Tracheophyta</taxon>
        <taxon>Spermatophyta</taxon>
        <taxon>Magnoliopsida</taxon>
        <taxon>eudicotyledons</taxon>
        <taxon>Gunneridae</taxon>
        <taxon>Pentapetalae</taxon>
        <taxon>asterids</taxon>
        <taxon>lamiids</taxon>
        <taxon>Boraginales</taxon>
        <taxon>Boraginaceae</taxon>
        <taxon>Boraginoideae</taxon>
        <taxon>Lithospermeae</taxon>
        <taxon>Lithospermum</taxon>
    </lineage>
</organism>
<accession>A0AAV3P908</accession>
<sequence length="82" mass="9290">MDATIIKSLLKCKLSETELKPIQLVEEDLAEGIIECELSVYAMLSLKELFDIRISRISGMKKEGPGFSGSNPESMYWSRFED</sequence>
<dbReference type="AlphaFoldDB" id="A0AAV3P908"/>